<accession>A0A6B0TZE3</accession>
<dbReference type="AlphaFoldDB" id="A0A6B0TZE3"/>
<dbReference type="EMBL" id="GIFC01000214">
    <property type="protein sequence ID" value="MXU82297.1"/>
    <property type="molecule type" value="Transcribed_RNA"/>
</dbReference>
<name>A0A6B0TZE3_IXORI</name>
<organism evidence="1">
    <name type="scientific">Ixodes ricinus</name>
    <name type="common">Common tick</name>
    <name type="synonym">Acarus ricinus</name>
    <dbReference type="NCBI Taxonomy" id="34613"/>
    <lineage>
        <taxon>Eukaryota</taxon>
        <taxon>Metazoa</taxon>
        <taxon>Ecdysozoa</taxon>
        <taxon>Arthropoda</taxon>
        <taxon>Chelicerata</taxon>
        <taxon>Arachnida</taxon>
        <taxon>Acari</taxon>
        <taxon>Parasitiformes</taxon>
        <taxon>Ixodida</taxon>
        <taxon>Ixodoidea</taxon>
        <taxon>Ixodidae</taxon>
        <taxon>Ixodinae</taxon>
        <taxon>Ixodes</taxon>
    </lineage>
</organism>
<protein>
    <submittedName>
        <fullName evidence="1">Uncharacterized protein</fullName>
    </submittedName>
</protein>
<reference evidence="1" key="1">
    <citation type="submission" date="2019-12" db="EMBL/GenBank/DDBJ databases">
        <title>An insight into the sialome of adult female Ixodes ricinus ticks feeding for 6 days.</title>
        <authorList>
            <person name="Perner J."/>
            <person name="Ribeiro J.M.C."/>
        </authorList>
    </citation>
    <scope>NUCLEOTIDE SEQUENCE</scope>
    <source>
        <strain evidence="1">Semi-engorged</strain>
        <tissue evidence="1">Salivary glands</tissue>
    </source>
</reference>
<sequence>MLVLVAWGFAQTQSETCHSDTTWAMRACLNCSRSLLVPPLSSRPRAWTHGVAFRAAERGPFRRPPVF</sequence>
<proteinExistence type="predicted"/>
<evidence type="ECO:0000313" key="1">
    <source>
        <dbReference type="EMBL" id="MXU82297.1"/>
    </source>
</evidence>